<feature type="domain" description="Metallo-beta-lactamase" evidence="1">
    <location>
        <begin position="473"/>
        <end position="689"/>
    </location>
</feature>
<dbReference type="PANTHER" id="PTHR15032:SF4">
    <property type="entry name" value="N-ACYL-PHOSPHATIDYLETHANOLAMINE-HYDROLYZING PHOSPHOLIPASE D"/>
    <property type="match status" value="1"/>
</dbReference>
<evidence type="ECO:0000313" key="2">
    <source>
        <dbReference type="EMBL" id="KAJ2867619.1"/>
    </source>
</evidence>
<dbReference type="GO" id="GO:0005737">
    <property type="term" value="C:cytoplasm"/>
    <property type="evidence" value="ECO:0007669"/>
    <property type="project" value="TreeGrafter"/>
</dbReference>
<accession>A0A9W8M734</accession>
<dbReference type="EC" id="3.1.4.54" evidence="2"/>
<evidence type="ECO:0000313" key="3">
    <source>
        <dbReference type="Proteomes" id="UP001140074"/>
    </source>
</evidence>
<dbReference type="InterPro" id="IPR036866">
    <property type="entry name" value="RibonucZ/Hydroxyglut_hydro"/>
</dbReference>
<dbReference type="GO" id="GO:0070292">
    <property type="term" value="P:N-acylphosphatidylethanolamine metabolic process"/>
    <property type="evidence" value="ECO:0007669"/>
    <property type="project" value="TreeGrafter"/>
</dbReference>
<dbReference type="GO" id="GO:0070291">
    <property type="term" value="P:N-acylethanolamine metabolic process"/>
    <property type="evidence" value="ECO:0007669"/>
    <property type="project" value="TreeGrafter"/>
</dbReference>
<dbReference type="Gene3D" id="3.60.15.10">
    <property type="entry name" value="Ribonuclease Z/Hydroxyacylglutathione hydrolase-like"/>
    <property type="match status" value="2"/>
</dbReference>
<dbReference type="GO" id="GO:0070290">
    <property type="term" value="F:N-acylphosphatidylethanolamine-specific phospholipase D activity"/>
    <property type="evidence" value="ECO:0007669"/>
    <property type="project" value="UniProtKB-EC"/>
</dbReference>
<comment type="caution">
    <text evidence="2">The sequence shown here is derived from an EMBL/GenBank/DDBJ whole genome shotgun (WGS) entry which is preliminary data.</text>
</comment>
<dbReference type="SUPFAM" id="SSF56281">
    <property type="entry name" value="Metallo-hydrolase/oxidoreductase"/>
    <property type="match status" value="2"/>
</dbReference>
<proteinExistence type="predicted"/>
<dbReference type="PANTHER" id="PTHR15032">
    <property type="entry name" value="N-ACYL-PHOSPHATIDYLETHANOLAMINE-HYDROLYZING PHOSPHOLIPASE D"/>
    <property type="match status" value="1"/>
</dbReference>
<evidence type="ECO:0000259" key="1">
    <source>
        <dbReference type="Pfam" id="PF12706"/>
    </source>
</evidence>
<keyword evidence="2" id="KW-0378">Hydrolase</keyword>
<gene>
    <name evidence="2" type="primary">EFM4_1</name>
    <name evidence="2" type="ORF">GGH94_000697</name>
</gene>
<dbReference type="Pfam" id="PF12706">
    <property type="entry name" value="Lactamase_B_2"/>
    <property type="match status" value="2"/>
</dbReference>
<keyword evidence="3" id="KW-1185">Reference proteome</keyword>
<organism evidence="2 3">
    <name type="scientific">Coemansia aciculifera</name>
    <dbReference type="NCBI Taxonomy" id="417176"/>
    <lineage>
        <taxon>Eukaryota</taxon>
        <taxon>Fungi</taxon>
        <taxon>Fungi incertae sedis</taxon>
        <taxon>Zoopagomycota</taxon>
        <taxon>Kickxellomycotina</taxon>
        <taxon>Kickxellomycetes</taxon>
        <taxon>Kickxellales</taxon>
        <taxon>Kickxellaceae</taxon>
        <taxon>Coemansia</taxon>
    </lineage>
</organism>
<feature type="domain" description="Metallo-beta-lactamase" evidence="1">
    <location>
        <begin position="103"/>
        <end position="321"/>
    </location>
</feature>
<protein>
    <submittedName>
        <fullName evidence="2">Protein-lysine N-methyltransferase efm4</fullName>
        <ecNumber evidence="2">3.1.4.54</ecNumber>
    </submittedName>
</protein>
<dbReference type="EMBL" id="JANBUY010000015">
    <property type="protein sequence ID" value="KAJ2867619.1"/>
    <property type="molecule type" value="Genomic_DNA"/>
</dbReference>
<dbReference type="InterPro" id="IPR001279">
    <property type="entry name" value="Metallo-B-lactamas"/>
</dbReference>
<name>A0A9W8M734_9FUNG</name>
<reference evidence="2" key="1">
    <citation type="submission" date="2022-07" db="EMBL/GenBank/DDBJ databases">
        <title>Phylogenomic reconstructions and comparative analyses of Kickxellomycotina fungi.</title>
        <authorList>
            <person name="Reynolds N.K."/>
            <person name="Stajich J.E."/>
            <person name="Barry K."/>
            <person name="Grigoriev I.V."/>
            <person name="Crous P."/>
            <person name="Smith M.E."/>
        </authorList>
    </citation>
    <scope>NUCLEOTIDE SEQUENCE</scope>
    <source>
        <strain evidence="2">RSA 476</strain>
    </source>
</reference>
<dbReference type="AlphaFoldDB" id="A0A9W8M734"/>
<dbReference type="Proteomes" id="UP001140074">
    <property type="component" value="Unassembled WGS sequence"/>
</dbReference>
<sequence length="739" mass="81986">MSAAGEPDNERERLRVQLVADKSHHLKNGRFGNPWPSFTEVPPLTFYRHLLTRDTSAAKQSIAEGRAPQVVPLDHAILDAHSDNLQLTWLGHSSVLIHLDYAKILCDPVFSERCSPVQWMGPKRYTRAPCKVKDLPEGIDFLVISHNHHDHLDYNTLREVAAKYPAIQVVAPLGNGPILDAAGFRIVYLKDWWEEITIPMLGKGGHLQYKFACTPAQHITSRGLFDLNKTLWSSWVIEGPFGRRVFFSGDTAYSSTYNNEEGAVCPAFKQIGQVYGPIDLAALAVGGYGPETFFCGVNSKPEHAVRIHEDIGSRKSVPIHWGTFMLTSEPVDEPPARFVREMSARGHSDQAFAILSIGETTPAPSITMSKPDDMAELSGEALRVELAKNKSHHLKNGRFTNPWPSFAIPSMLTFIKDLIFNFDRKAANQAIAQGRVPQVVPLDHTLIEGPASGQMQVTWLGHASLLVQVDGATILCDPVFSQRCSPSQWMGPKRYTAPACQVKDLPDVVDVLIVSHNHYDHLDWNTLREVAKRYPDIRVYSPLGNRGILESVGFRNVFIGDWWDEFRITVPGIDGEFTLACTPAQHMTARGIFDRMATLWSSWVIRGPSGGKFFFSGDTAYSAVYGNESKAECPAFKLIGRVYGPFDLSAIAIGAYAPEHMFSGMHVTPEQAVRIHEDIGSKKSIGIHWGTFVLTNEPTDEPPIRLKSEMLARGHKAEEFSVTSIGETTLAFSPLTSPN</sequence>